<evidence type="ECO:0000313" key="4">
    <source>
        <dbReference type="Proteomes" id="UP000031876"/>
    </source>
</evidence>
<name>A0A0B5NPT9_BACTU</name>
<reference evidence="3 5" key="3">
    <citation type="submission" date="2020-05" db="EMBL/GenBank/DDBJ databases">
        <title>FDA dAtabase for Regulatory Grade micrObial Sequences (FDA-ARGOS): Supporting development and validation of Infectious Disease Dx tests.</title>
        <authorList>
            <person name="Nelson B."/>
            <person name="Plummer A."/>
            <person name="Tallon L."/>
            <person name="Sadzewicz L."/>
            <person name="Zhao X."/>
            <person name="Vavikolanu K."/>
            <person name="Mehta A."/>
            <person name="Aluvathingal J."/>
            <person name="Nadendla S."/>
            <person name="Myers T."/>
            <person name="Yan Y."/>
            <person name="Sichtig H."/>
        </authorList>
    </citation>
    <scope>NUCLEOTIDE SEQUENCE [LARGE SCALE GENOMIC DNA]</scope>
    <source>
        <strain evidence="3 5">FDAARGOS_795</strain>
        <plasmid evidence="3 5">unnamed3</plasmid>
    </source>
</reference>
<dbReference type="RefSeq" id="WP_000901793.1">
    <property type="nucleotide sequence ID" value="NZ_CP009334.1"/>
</dbReference>
<reference evidence="1 4" key="1">
    <citation type="journal article" date="2015" name="Genome Announc.">
        <title>Complete genome sequences for 35 biothreat assay-relevant bacillus species.</title>
        <authorList>
            <person name="Johnson S.L."/>
            <person name="Daligault H.E."/>
            <person name="Davenport K.W."/>
            <person name="Jaissle J."/>
            <person name="Frey K.G."/>
            <person name="Ladner J.T."/>
            <person name="Broomall S.M."/>
            <person name="Bishop-Lilly K.A."/>
            <person name="Bruce D.C."/>
            <person name="Gibbons H.S."/>
            <person name="Coyne S.R."/>
            <person name="Lo C.C."/>
            <person name="Meincke L."/>
            <person name="Munk A.C."/>
            <person name="Koroleva G.I."/>
            <person name="Rosenzweig C.N."/>
            <person name="Palacios G.F."/>
            <person name="Redden C.L."/>
            <person name="Minogue T.D."/>
            <person name="Chain P.S."/>
        </authorList>
    </citation>
    <scope>NUCLEOTIDE SEQUENCE [LARGE SCALE GENOMIC DNA]</scope>
    <source>
        <strain evidence="1 4">HD1011</strain>
        <plasmid evidence="1 4">2</plasmid>
    </source>
</reference>
<evidence type="ECO:0000313" key="3">
    <source>
        <dbReference type="EMBL" id="QKH22939.1"/>
    </source>
</evidence>
<dbReference type="AlphaFoldDB" id="A0A0B5NPT9"/>
<dbReference type="KEGG" id="btw:BF38_6054"/>
<geneLocation type="plasmid" evidence="3 5">
    <name>unnamed3</name>
</geneLocation>
<accession>A0A0B5NPT9</accession>
<gene>
    <name evidence="1" type="ORF">BF38_6054</name>
    <name evidence="2" type="ORF">FO599_00680</name>
    <name evidence="3" type="ORF">FOC89_02875</name>
</gene>
<dbReference type="EMBL" id="VKQN01000001">
    <property type="protein sequence ID" value="MDR4174644.1"/>
    <property type="molecule type" value="Genomic_DNA"/>
</dbReference>
<sequence length="273" mass="31346">MLGTNKGYDYISQVSEAVNKIEEYIIKGSGERLVEAMKKRQAIFESKELSTLRKLRQITSWRDYDLTEYSYGQKDLLELHKLALKHTIYLINSILKFEEVTKNGSNLDYSRTVDGFRADMRINEKGFILSIRNGEKTILNTIVGSSELIHARGWYETTKEVRENVDFGLWIENFGTSSDMFESVYKVNPNNIEPIKARIRKEFVANGLMTQVRAGGGWTVGNQHICKSSSATHDDIICIHTMYYGLHYSEIQLALDIVNAVIKEEGYSTKFER</sequence>
<reference evidence="2" key="2">
    <citation type="submission" date="2019-07" db="EMBL/GenBank/DDBJ databases">
        <title>Phylogenomic Reclassification of ATCC Bacillus Strains and Various Taxa within the Genus Bacillus.</title>
        <authorList>
            <person name="Riojas M.A."/>
            <person name="Frank A.M."/>
            <person name="Fenn S.L."/>
            <person name="King S.P."/>
            <person name="Brower S.M."/>
            <person name="Hazbon M.H."/>
        </authorList>
    </citation>
    <scope>NUCLEOTIDE SEQUENCE</scope>
    <source>
        <strain evidence="2">ATCC 35646</strain>
    </source>
</reference>
<evidence type="ECO:0000313" key="5">
    <source>
        <dbReference type="Proteomes" id="UP000501107"/>
    </source>
</evidence>
<dbReference type="EMBL" id="CP053979">
    <property type="protein sequence ID" value="QKH22939.1"/>
    <property type="molecule type" value="Genomic_DNA"/>
</dbReference>
<proteinExistence type="predicted"/>
<geneLocation type="plasmid" evidence="1 4">
    <name>2</name>
</geneLocation>
<protein>
    <submittedName>
        <fullName evidence="3">Uncharacterized protein</fullName>
    </submittedName>
</protein>
<organism evidence="3 5">
    <name type="scientific">Bacillus thuringiensis</name>
    <dbReference type="NCBI Taxonomy" id="1428"/>
    <lineage>
        <taxon>Bacteria</taxon>
        <taxon>Bacillati</taxon>
        <taxon>Bacillota</taxon>
        <taxon>Bacilli</taxon>
        <taxon>Bacillales</taxon>
        <taxon>Bacillaceae</taxon>
        <taxon>Bacillus</taxon>
        <taxon>Bacillus cereus group</taxon>
    </lineage>
</organism>
<dbReference type="Proteomes" id="UP000501107">
    <property type="component" value="Plasmid unnamed3"/>
</dbReference>
<keyword evidence="3" id="KW-0614">Plasmid</keyword>
<evidence type="ECO:0000313" key="1">
    <source>
        <dbReference type="EMBL" id="AJG74113.1"/>
    </source>
</evidence>
<evidence type="ECO:0000313" key="2">
    <source>
        <dbReference type="EMBL" id="MDR4174644.1"/>
    </source>
</evidence>
<dbReference type="EMBL" id="CP009334">
    <property type="protein sequence ID" value="AJG74113.1"/>
    <property type="molecule type" value="Genomic_DNA"/>
</dbReference>
<dbReference type="Proteomes" id="UP001181533">
    <property type="component" value="Unassembled WGS sequence"/>
</dbReference>
<dbReference type="Proteomes" id="UP000031876">
    <property type="component" value="Plasmid 2"/>
</dbReference>